<dbReference type="GeneID" id="93267745"/>
<reference evidence="1 2" key="1">
    <citation type="submission" date="2023-08" db="EMBL/GenBank/DDBJ databases">
        <authorList>
            <person name="Buchebner-Jance M."/>
        </authorList>
    </citation>
    <scope>NUCLEOTIDE SEQUENCE [LARGE SCALE GENOMIC DNA]</scope>
    <source>
        <strain evidence="1 2">NCIMB 15475</strain>
    </source>
</reference>
<dbReference type="EMBL" id="CP132485">
    <property type="protein sequence ID" value="WLV83638.1"/>
    <property type="molecule type" value="Genomic_DNA"/>
</dbReference>
<evidence type="ECO:0000313" key="2">
    <source>
        <dbReference type="Proteomes" id="UP001229832"/>
    </source>
</evidence>
<protein>
    <submittedName>
        <fullName evidence="1">Blp family class II bacteriocin</fullName>
    </submittedName>
</protein>
<dbReference type="Proteomes" id="UP001229832">
    <property type="component" value="Chromosome"/>
</dbReference>
<dbReference type="AlphaFoldDB" id="A0ABD7Z9P7"/>
<keyword evidence="2" id="KW-1185">Reference proteome</keyword>
<accession>A0ABD7Z9P7</accession>
<name>A0ABD7Z9P7_LACZE</name>
<evidence type="ECO:0000313" key="1">
    <source>
        <dbReference type="EMBL" id="WLV83638.1"/>
    </source>
</evidence>
<sequence>MNEIRKLSELEMQKIVGGRDVGKCFWGLVGGGTIGGLNGASALSGFGPAGITLGGLYGTLGGILSGYSVGC</sequence>
<organism evidence="1 2">
    <name type="scientific">Lacticaseibacillus zeae subsp. silagei</name>
    <dbReference type="NCBI Taxonomy" id="3068307"/>
    <lineage>
        <taxon>Bacteria</taxon>
        <taxon>Bacillati</taxon>
        <taxon>Bacillota</taxon>
        <taxon>Bacilli</taxon>
        <taxon>Lactobacillales</taxon>
        <taxon>Lactobacillaceae</taxon>
        <taxon>Lacticaseibacillus</taxon>
    </lineage>
</organism>
<gene>
    <name evidence="1" type="ORF">LACZS2_000017</name>
</gene>
<proteinExistence type="predicted"/>
<dbReference type="RefSeq" id="WP_070651032.1">
    <property type="nucleotide sequence ID" value="NZ_CP132484.1"/>
</dbReference>